<sequence>MRQKAKARQFNRKDRNKVDKMIRQDIRPEKASARLELEDELFISHERIYQ</sequence>
<gene>
    <name evidence="1" type="ORF">SAMN05421863_102950</name>
</gene>
<proteinExistence type="predicted"/>
<name>A0A1I4R196_9PROT</name>
<evidence type="ECO:0000313" key="1">
    <source>
        <dbReference type="EMBL" id="SFM45746.1"/>
    </source>
</evidence>
<dbReference type="RefSeq" id="WP_177198111.1">
    <property type="nucleotide sequence ID" value="NZ_FOUB01000029.1"/>
</dbReference>
<accession>A0A1I4R196</accession>
<protein>
    <submittedName>
        <fullName evidence="1">Uncharacterized protein</fullName>
    </submittedName>
</protein>
<dbReference type="Proteomes" id="UP000183287">
    <property type="component" value="Unassembled WGS sequence"/>
</dbReference>
<evidence type="ECO:0000313" key="2">
    <source>
        <dbReference type="Proteomes" id="UP000183287"/>
    </source>
</evidence>
<dbReference type="AlphaFoldDB" id="A0A1I4R196"/>
<keyword evidence="2" id="KW-1185">Reference proteome</keyword>
<organism evidence="1 2">
    <name type="scientific">Nitrosomonas communis</name>
    <dbReference type="NCBI Taxonomy" id="44574"/>
    <lineage>
        <taxon>Bacteria</taxon>
        <taxon>Pseudomonadati</taxon>
        <taxon>Pseudomonadota</taxon>
        <taxon>Betaproteobacteria</taxon>
        <taxon>Nitrosomonadales</taxon>
        <taxon>Nitrosomonadaceae</taxon>
        <taxon>Nitrosomonas</taxon>
    </lineage>
</organism>
<dbReference type="EMBL" id="FOUB01000029">
    <property type="protein sequence ID" value="SFM45746.1"/>
    <property type="molecule type" value="Genomic_DNA"/>
</dbReference>
<reference evidence="2" key="1">
    <citation type="submission" date="2016-10" db="EMBL/GenBank/DDBJ databases">
        <authorList>
            <person name="Varghese N."/>
            <person name="Submissions S."/>
        </authorList>
    </citation>
    <scope>NUCLEOTIDE SEQUENCE [LARGE SCALE GENOMIC DNA]</scope>
    <source>
        <strain evidence="2">Nm44</strain>
    </source>
</reference>